<dbReference type="AlphaFoldDB" id="A0A1U9UKG2"/>
<organism evidence="2 3">
    <name type="scientific">Cupriavidus necator</name>
    <name type="common">Alcaligenes eutrophus</name>
    <name type="synonym">Ralstonia eutropha</name>
    <dbReference type="NCBI Taxonomy" id="106590"/>
    <lineage>
        <taxon>Bacteria</taxon>
        <taxon>Pseudomonadati</taxon>
        <taxon>Pseudomonadota</taxon>
        <taxon>Betaproteobacteria</taxon>
        <taxon>Burkholderiales</taxon>
        <taxon>Burkholderiaceae</taxon>
        <taxon>Cupriavidus</taxon>
    </lineage>
</organism>
<dbReference type="RefSeq" id="WP_078195586.1">
    <property type="nucleotide sequence ID" value="NZ_CP017757.2"/>
</dbReference>
<sequence length="114" mass="13257">MSVDRELEQLKGWSEAEVRQYLAAKVRKMRRDKKLSQEAFAERIGVALRTYKRFESHGNGTLETFVKALKGIDRVHYLFMLFPQEAVKTKARFVQVLDRHTVDLPPQLRTPPGT</sequence>
<feature type="domain" description="HTH cro/C1-type" evidence="1">
    <location>
        <begin position="26"/>
        <end position="78"/>
    </location>
</feature>
<dbReference type="InterPro" id="IPR010982">
    <property type="entry name" value="Lambda_DNA-bd_dom_sf"/>
</dbReference>
<name>A0A1U9UKG2_CUPNE</name>
<protein>
    <submittedName>
        <fullName evidence="2">XRE family transcriptional regulator</fullName>
    </submittedName>
</protein>
<reference evidence="3" key="1">
    <citation type="submission" date="2017-02" db="EMBL/GenBank/DDBJ databases">
        <title>Complete genome sequence of Cupriavidus necator strain NH9, a 3-chlorobenzoate degrader.</title>
        <authorList>
            <person name="Moriuchi R."/>
            <person name="Dohra H."/>
            <person name="Ogawa N."/>
        </authorList>
    </citation>
    <scope>NUCLEOTIDE SEQUENCE [LARGE SCALE GENOMIC DNA]</scope>
    <source>
        <strain evidence="3">NH9</strain>
    </source>
</reference>
<dbReference type="SMART" id="SM00530">
    <property type="entry name" value="HTH_XRE"/>
    <property type="match status" value="1"/>
</dbReference>
<dbReference type="Gene3D" id="1.10.260.40">
    <property type="entry name" value="lambda repressor-like DNA-binding domains"/>
    <property type="match status" value="1"/>
</dbReference>
<accession>A0A1U9UKG2</accession>
<dbReference type="SUPFAM" id="SSF47413">
    <property type="entry name" value="lambda repressor-like DNA-binding domains"/>
    <property type="match status" value="1"/>
</dbReference>
<dbReference type="Proteomes" id="UP000189627">
    <property type="component" value="Chromosome 1"/>
</dbReference>
<dbReference type="InterPro" id="IPR001387">
    <property type="entry name" value="Cro/C1-type_HTH"/>
</dbReference>
<evidence type="ECO:0000313" key="3">
    <source>
        <dbReference type="Proteomes" id="UP000189627"/>
    </source>
</evidence>
<proteinExistence type="predicted"/>
<dbReference type="OrthoDB" id="9134063at2"/>
<dbReference type="PROSITE" id="PS50943">
    <property type="entry name" value="HTH_CROC1"/>
    <property type="match status" value="1"/>
</dbReference>
<dbReference type="EMBL" id="CP017757">
    <property type="protein sequence ID" value="AQV93194.1"/>
    <property type="molecule type" value="Genomic_DNA"/>
</dbReference>
<dbReference type="KEGG" id="cuh:BJN34_04690"/>
<dbReference type="GO" id="GO:0003677">
    <property type="term" value="F:DNA binding"/>
    <property type="evidence" value="ECO:0007669"/>
    <property type="project" value="InterPro"/>
</dbReference>
<evidence type="ECO:0000313" key="2">
    <source>
        <dbReference type="EMBL" id="AQV93194.1"/>
    </source>
</evidence>
<gene>
    <name evidence="2" type="ORF">BJN34_04690</name>
</gene>
<dbReference type="Pfam" id="PF01381">
    <property type="entry name" value="HTH_3"/>
    <property type="match status" value="1"/>
</dbReference>
<dbReference type="CDD" id="cd00093">
    <property type="entry name" value="HTH_XRE"/>
    <property type="match status" value="1"/>
</dbReference>
<evidence type="ECO:0000259" key="1">
    <source>
        <dbReference type="PROSITE" id="PS50943"/>
    </source>
</evidence>